<protein>
    <recommendedName>
        <fullName evidence="5">SH3 domain-containing kinase-binding protein 1-like</fullName>
    </recommendedName>
</protein>
<proteinExistence type="predicted"/>
<feature type="compositionally biased region" description="Polar residues" evidence="2">
    <location>
        <begin position="11"/>
        <end position="31"/>
    </location>
</feature>
<feature type="compositionally biased region" description="Basic and acidic residues" evidence="2">
    <location>
        <begin position="1"/>
        <end position="10"/>
    </location>
</feature>
<evidence type="ECO:0000256" key="2">
    <source>
        <dbReference type="SAM" id="MobiDB-lite"/>
    </source>
</evidence>
<dbReference type="EMBL" id="JAGKHQ010000018">
    <property type="protein sequence ID" value="KAG7486701.1"/>
    <property type="molecule type" value="Genomic_DNA"/>
</dbReference>
<evidence type="ECO:0000256" key="1">
    <source>
        <dbReference type="SAM" id="Coils"/>
    </source>
</evidence>
<feature type="region of interest" description="Disordered" evidence="2">
    <location>
        <begin position="1"/>
        <end position="37"/>
    </location>
</feature>
<dbReference type="AlphaFoldDB" id="A0AAV6QAT5"/>
<comment type="caution">
    <text evidence="3">The sequence shown here is derived from an EMBL/GenBank/DDBJ whole genome shotgun (WGS) entry which is preliminary data.</text>
</comment>
<evidence type="ECO:0008006" key="5">
    <source>
        <dbReference type="Google" id="ProtNLM"/>
    </source>
</evidence>
<organism evidence="3 4">
    <name type="scientific">Solea senegalensis</name>
    <name type="common">Senegalese sole</name>
    <dbReference type="NCBI Taxonomy" id="28829"/>
    <lineage>
        <taxon>Eukaryota</taxon>
        <taxon>Metazoa</taxon>
        <taxon>Chordata</taxon>
        <taxon>Craniata</taxon>
        <taxon>Vertebrata</taxon>
        <taxon>Euteleostomi</taxon>
        <taxon>Actinopterygii</taxon>
        <taxon>Neopterygii</taxon>
        <taxon>Teleostei</taxon>
        <taxon>Neoteleostei</taxon>
        <taxon>Acanthomorphata</taxon>
        <taxon>Carangaria</taxon>
        <taxon>Pleuronectiformes</taxon>
        <taxon>Pleuronectoidei</taxon>
        <taxon>Soleidae</taxon>
        <taxon>Solea</taxon>
    </lineage>
</organism>
<sequence length="136" mass="15660">MMEKERKETQSEAVDTLTLQKNCPETSQNGCGLSAAESDATPSFFSSLLPEALSSVLHPTLPSGFKPADLTLSRNPQNSKLERLQTELRELREQFEQMKTQHNKEIKLLMNELDEEKRIRLTLQMEIQRMKKHMSK</sequence>
<accession>A0AAV6QAT5</accession>
<evidence type="ECO:0000313" key="4">
    <source>
        <dbReference type="Proteomes" id="UP000693946"/>
    </source>
</evidence>
<name>A0AAV6QAT5_SOLSE</name>
<dbReference type="Proteomes" id="UP000693946">
    <property type="component" value="Linkage Group LG6"/>
</dbReference>
<keyword evidence="4" id="KW-1185">Reference proteome</keyword>
<gene>
    <name evidence="3" type="ORF">JOB18_036716</name>
</gene>
<keyword evidence="1" id="KW-0175">Coiled coil</keyword>
<reference evidence="3 4" key="1">
    <citation type="journal article" date="2021" name="Sci. Rep.">
        <title>Chromosome anchoring in Senegalese sole (Solea senegalensis) reveals sex-associated markers and genome rearrangements in flatfish.</title>
        <authorList>
            <person name="Guerrero-Cozar I."/>
            <person name="Gomez-Garrido J."/>
            <person name="Berbel C."/>
            <person name="Martinez-Blanch J.F."/>
            <person name="Alioto T."/>
            <person name="Claros M.G."/>
            <person name="Gagnaire P.A."/>
            <person name="Manchado M."/>
        </authorList>
    </citation>
    <scope>NUCLEOTIDE SEQUENCE [LARGE SCALE GENOMIC DNA]</scope>
    <source>
        <strain evidence="3">Sse05_10M</strain>
    </source>
</reference>
<feature type="coiled-coil region" evidence="1">
    <location>
        <begin position="74"/>
        <end position="119"/>
    </location>
</feature>
<evidence type="ECO:0000313" key="3">
    <source>
        <dbReference type="EMBL" id="KAG7486701.1"/>
    </source>
</evidence>